<keyword evidence="6" id="KW-0325">Glycoprotein</keyword>
<feature type="compositionally biased region" description="Low complexity" evidence="7">
    <location>
        <begin position="718"/>
        <end position="728"/>
    </location>
</feature>
<dbReference type="GO" id="GO:0005507">
    <property type="term" value="F:copper ion binding"/>
    <property type="evidence" value="ECO:0007669"/>
    <property type="project" value="InterPro"/>
</dbReference>
<proteinExistence type="inferred from homology"/>
<feature type="compositionally biased region" description="Basic and acidic residues" evidence="7">
    <location>
        <begin position="921"/>
        <end position="942"/>
    </location>
</feature>
<dbReference type="CDD" id="cd13886">
    <property type="entry name" value="CuRO_2_MCO_like_1"/>
    <property type="match status" value="1"/>
</dbReference>
<evidence type="ECO:0000256" key="6">
    <source>
        <dbReference type="ARBA" id="ARBA00023180"/>
    </source>
</evidence>
<comment type="caution">
    <text evidence="13">The sequence shown here is derived from an EMBL/GenBank/DDBJ whole genome shotgun (WGS) entry which is preliminary data.</text>
</comment>
<feature type="compositionally biased region" description="Polar residues" evidence="7">
    <location>
        <begin position="864"/>
        <end position="878"/>
    </location>
</feature>
<dbReference type="Proteomes" id="UP000554235">
    <property type="component" value="Unassembled WGS sequence"/>
</dbReference>
<evidence type="ECO:0000256" key="7">
    <source>
        <dbReference type="SAM" id="MobiDB-lite"/>
    </source>
</evidence>
<dbReference type="PROSITE" id="PS00079">
    <property type="entry name" value="MULTICOPPER_OXIDASE1"/>
    <property type="match status" value="1"/>
</dbReference>
<dbReference type="Pfam" id="PF07732">
    <property type="entry name" value="Cu-oxidase_3"/>
    <property type="match status" value="1"/>
</dbReference>
<evidence type="ECO:0000256" key="5">
    <source>
        <dbReference type="ARBA" id="ARBA00023008"/>
    </source>
</evidence>
<feature type="domain" description="Plastocyanin-like" evidence="9">
    <location>
        <begin position="264"/>
        <end position="427"/>
    </location>
</feature>
<feature type="region of interest" description="Disordered" evidence="7">
    <location>
        <begin position="75"/>
        <end position="111"/>
    </location>
</feature>
<feature type="region of interest" description="Disordered" evidence="7">
    <location>
        <begin position="1191"/>
        <end position="1226"/>
    </location>
</feature>
<keyword evidence="4" id="KW-0560">Oxidoreductase</keyword>
<evidence type="ECO:0000259" key="12">
    <source>
        <dbReference type="Pfam" id="PF13391"/>
    </source>
</evidence>
<dbReference type="InterPro" id="IPR003615">
    <property type="entry name" value="HNH_nuc"/>
</dbReference>
<dbReference type="AlphaFoldDB" id="A0A8H4L662"/>
<dbReference type="PROSITE" id="PS00080">
    <property type="entry name" value="MULTICOPPER_OXIDASE2"/>
    <property type="match status" value="1"/>
</dbReference>
<keyword evidence="3" id="KW-0732">Signal</keyword>
<keyword evidence="8" id="KW-0472">Membrane</keyword>
<evidence type="ECO:0000256" key="1">
    <source>
        <dbReference type="ARBA" id="ARBA00010609"/>
    </source>
</evidence>
<evidence type="ECO:0000313" key="14">
    <source>
        <dbReference type="Proteomes" id="UP000554235"/>
    </source>
</evidence>
<evidence type="ECO:0000259" key="9">
    <source>
        <dbReference type="Pfam" id="PF00394"/>
    </source>
</evidence>
<feature type="region of interest" description="Disordered" evidence="7">
    <location>
        <begin position="712"/>
        <end position="740"/>
    </location>
</feature>
<dbReference type="Pfam" id="PF07731">
    <property type="entry name" value="Cu-oxidase_2"/>
    <property type="match status" value="1"/>
</dbReference>
<evidence type="ECO:0000256" key="4">
    <source>
        <dbReference type="ARBA" id="ARBA00023002"/>
    </source>
</evidence>
<keyword evidence="5" id="KW-0186">Copper</keyword>
<dbReference type="InterPro" id="IPR001117">
    <property type="entry name" value="Cu-oxidase_2nd"/>
</dbReference>
<evidence type="ECO:0000256" key="2">
    <source>
        <dbReference type="ARBA" id="ARBA00022723"/>
    </source>
</evidence>
<feature type="domain" description="Plastocyanin-like" evidence="11">
    <location>
        <begin position="138"/>
        <end position="252"/>
    </location>
</feature>
<dbReference type="GO" id="GO:0016491">
    <property type="term" value="F:oxidoreductase activity"/>
    <property type="evidence" value="ECO:0007669"/>
    <property type="project" value="UniProtKB-KW"/>
</dbReference>
<dbReference type="InterPro" id="IPR033138">
    <property type="entry name" value="Cu_oxidase_CS"/>
</dbReference>
<sequence>MAEADERTPWFRDATHNTKSPWVLDASEDLGQVNLNPKNDKTQRTWWQRLCVSFFCVLSIFALAVVFLSQSIPSAKTHGNGHTERPHQPKPSPSPEVIQYHEGVPSSPKLRDSDEYVLSPAWDFDAPAATREYYWTINSATLNPDGVYRPMLLINNQYPGPLVECNEGDTIVVHITNKAPNATAMHFHGMFQNGTNNMDGTVGVTQCPIAPNSNFTYQFYVKGQHGTYWYHAHHSAQASDGLLGPMVIHSKREEELQKLDYATDRVVMVQDHYHNLTSELLMEYLAPDQENDEPVPDNALINGRGVRDCADFEGWPCDATNVSTPTIDLAAGQRHRLRIINVGAFAEFQIQFDEHPFYITEVDGTDVHPEPFHRLNVMPAQRYSVVLEPNVTASQPAFWMRARMVTHCFKRDNQYLQPEIRAIIRYTSPNSKPSADKPTSKEWSDAIEVICRDLNTTALRPVESISPPVADDFVVLRANFEIGDWRLARGFFNDSTWHGNATHPSLHRYLDAKVKSSVNTPLGINEGVFDRKKEMVLETRGIRTLDISINNFDDGAHPFHLHGHKFFVLLQGNSGYPPNATELPRYLEKNGLLESPLRRDTITVEGYAWAVIRVVLDNPGMWAFHCHNTWHAESGMLMQMLVRSEEVNKWKVDSRHHEMCRLEGVTLGCKFQFAPLGSDAPANLFPEHICSNLSAKSLHAYLHACPRYTVAMGDQTSDEPPTAAPRDAPTTDESEGRSSVLQNKAETLLPSFFDDLSNRPIVLNHAIKVLESRPKFEWPKDVIPMDELERRYSIMEDIRNGQRLARDDPDWNFSRLQLSVLKVLPFDDLESVGRLSASGLVPLFNDMNKLVRHFFHKKTKDVPDNQTIASTAPHSSQKPHPASRIPTPSAATSSSVPSKRAHEDSALAEDKSAADDNAQQRPDKAKSKPRTKVDRNPTERRKCLTRDESQCIVTKTGYPQVCHIVPFSWNSSESNRQTTQSLMSVIAMCFGLGQTGTIHSSLSKLHKGLGTSDRPFNMVAMNGGLHTWWDKGCFAFKWLGATPSRRLGLTDIKLQFIWMPWSPVRDATQVVLLEDEKDENKCLLSGLNHFCGPQGRPSGCDPDCKDCAKVSKMPGIDNAHTGHPIQSGTIIFVTRPSDMAEDFKVMIDIQYALVRVGAMSGAAQEPELFDPDDDDDDYGYPSRIWDWLRQLDQDLVEPPTEQPTEEAPTSQADDQEPATTPGLPRN</sequence>
<dbReference type="PANTHER" id="PTHR11709">
    <property type="entry name" value="MULTI-COPPER OXIDASE"/>
    <property type="match status" value="1"/>
</dbReference>
<evidence type="ECO:0000313" key="13">
    <source>
        <dbReference type="EMBL" id="KAF4461889.1"/>
    </source>
</evidence>
<dbReference type="Gene3D" id="2.60.40.420">
    <property type="entry name" value="Cupredoxins - blue copper proteins"/>
    <property type="match status" value="3"/>
</dbReference>
<evidence type="ECO:0000259" key="11">
    <source>
        <dbReference type="Pfam" id="PF07732"/>
    </source>
</evidence>
<dbReference type="Pfam" id="PF00394">
    <property type="entry name" value="Cu-oxidase"/>
    <property type="match status" value="1"/>
</dbReference>
<reference evidence="13 14" key="1">
    <citation type="submission" date="2020-01" db="EMBL/GenBank/DDBJ databases">
        <title>Identification and distribution of gene clusters putatively required for synthesis of sphingolipid metabolism inhibitors in phylogenetically diverse species of the filamentous fungus Fusarium.</title>
        <authorList>
            <person name="Kim H.-S."/>
            <person name="Busman M."/>
            <person name="Brown D.W."/>
            <person name="Divon H."/>
            <person name="Uhlig S."/>
            <person name="Proctor R.H."/>
        </authorList>
    </citation>
    <scope>NUCLEOTIDE SEQUENCE [LARGE SCALE GENOMIC DNA]</scope>
    <source>
        <strain evidence="13 14">NRRL 20459</strain>
    </source>
</reference>
<comment type="similarity">
    <text evidence="1">Belongs to the multicopper oxidase family.</text>
</comment>
<keyword evidence="8" id="KW-0812">Transmembrane</keyword>
<feature type="transmembrane region" description="Helical" evidence="8">
    <location>
        <begin position="46"/>
        <end position="68"/>
    </location>
</feature>
<organism evidence="13 14">
    <name type="scientific">Fusarium albosuccineum</name>
    <dbReference type="NCBI Taxonomy" id="1237068"/>
    <lineage>
        <taxon>Eukaryota</taxon>
        <taxon>Fungi</taxon>
        <taxon>Dikarya</taxon>
        <taxon>Ascomycota</taxon>
        <taxon>Pezizomycotina</taxon>
        <taxon>Sordariomycetes</taxon>
        <taxon>Hypocreomycetidae</taxon>
        <taxon>Hypocreales</taxon>
        <taxon>Nectriaceae</taxon>
        <taxon>Fusarium</taxon>
        <taxon>Fusarium decemcellulare species complex</taxon>
    </lineage>
</organism>
<keyword evidence="2" id="KW-0479">Metal-binding</keyword>
<evidence type="ECO:0000259" key="10">
    <source>
        <dbReference type="Pfam" id="PF07731"/>
    </source>
</evidence>
<dbReference type="CDD" id="cd13910">
    <property type="entry name" value="CuRO_3_MCO_like_4"/>
    <property type="match status" value="1"/>
</dbReference>
<evidence type="ECO:0000256" key="8">
    <source>
        <dbReference type="SAM" id="Phobius"/>
    </source>
</evidence>
<feature type="domain" description="HNH nuclease" evidence="12">
    <location>
        <begin position="951"/>
        <end position="1037"/>
    </location>
</feature>
<dbReference type="OrthoDB" id="10255118at2759"/>
<accession>A0A8H4L662</accession>
<protein>
    <submittedName>
        <fullName evidence="13">Laccase</fullName>
    </submittedName>
</protein>
<dbReference type="InterPro" id="IPR011707">
    <property type="entry name" value="Cu-oxidase-like_N"/>
</dbReference>
<dbReference type="InterPro" id="IPR045087">
    <property type="entry name" value="Cu-oxidase_fam"/>
</dbReference>
<dbReference type="InterPro" id="IPR008972">
    <property type="entry name" value="Cupredoxin"/>
</dbReference>
<dbReference type="FunFam" id="2.60.40.420:FF:000071">
    <property type="entry name" value="Conidial pigment biosynthesis oxidase Abr1/brown 1"/>
    <property type="match status" value="1"/>
</dbReference>
<evidence type="ECO:0000256" key="3">
    <source>
        <dbReference type="ARBA" id="ARBA00022729"/>
    </source>
</evidence>
<dbReference type="InterPro" id="IPR011706">
    <property type="entry name" value="Cu-oxidase_C"/>
</dbReference>
<feature type="region of interest" description="Disordered" evidence="7">
    <location>
        <begin position="861"/>
        <end position="942"/>
    </location>
</feature>
<dbReference type="CDD" id="cd13857">
    <property type="entry name" value="CuRO_1_Diphenol_Ox"/>
    <property type="match status" value="1"/>
</dbReference>
<dbReference type="Pfam" id="PF13391">
    <property type="entry name" value="HNH_2"/>
    <property type="match status" value="1"/>
</dbReference>
<dbReference type="SUPFAM" id="SSF49503">
    <property type="entry name" value="Cupredoxins"/>
    <property type="match status" value="3"/>
</dbReference>
<name>A0A8H4L662_9HYPO</name>
<keyword evidence="8" id="KW-1133">Transmembrane helix</keyword>
<feature type="compositionally biased region" description="Basic and acidic residues" evidence="7">
    <location>
        <begin position="900"/>
        <end position="914"/>
    </location>
</feature>
<feature type="compositionally biased region" description="Low complexity" evidence="7">
    <location>
        <begin position="882"/>
        <end position="898"/>
    </location>
</feature>
<keyword evidence="14" id="KW-1185">Reference proteome</keyword>
<feature type="domain" description="Plastocyanin-like" evidence="10">
    <location>
        <begin position="504"/>
        <end position="645"/>
    </location>
</feature>
<dbReference type="EMBL" id="JAADYS010001633">
    <property type="protein sequence ID" value="KAF4461889.1"/>
    <property type="molecule type" value="Genomic_DNA"/>
</dbReference>
<dbReference type="PANTHER" id="PTHR11709:SF414">
    <property type="entry name" value="ADR239WP"/>
    <property type="match status" value="1"/>
</dbReference>
<gene>
    <name evidence="13" type="ORF">FALBO_11306</name>
</gene>
<dbReference type="InterPro" id="IPR002355">
    <property type="entry name" value="Cu_oxidase_Cu_BS"/>
</dbReference>